<protein>
    <submittedName>
        <fullName evidence="1">Uncharacterized protein</fullName>
    </submittedName>
</protein>
<dbReference type="EMBL" id="JACOGD010000004">
    <property type="protein sequence ID" value="MBC3931921.1"/>
    <property type="molecule type" value="Genomic_DNA"/>
</dbReference>
<reference evidence="1 2" key="1">
    <citation type="submission" date="2020-08" db="EMBL/GenBank/DDBJ databases">
        <title>Novel species isolated from subtropical streams in China.</title>
        <authorList>
            <person name="Lu H."/>
        </authorList>
    </citation>
    <scope>NUCLEOTIDE SEQUENCE [LARGE SCALE GENOMIC DNA]</scope>
    <source>
        <strain evidence="1 2">CY22W</strain>
    </source>
</reference>
<proteinExistence type="predicted"/>
<comment type="caution">
    <text evidence="1">The sequence shown here is derived from an EMBL/GenBank/DDBJ whole genome shotgun (WGS) entry which is preliminary data.</text>
</comment>
<name>A0ABR7A4V0_9BURK</name>
<evidence type="ECO:0000313" key="1">
    <source>
        <dbReference type="EMBL" id="MBC3931921.1"/>
    </source>
</evidence>
<sequence length="342" mass="36954">MLAAKLGKSSRMLVGLGSADLADVQKQNLKIDIYDQYLNGVGAGSWPTWNSPSGAYVQVVAKNADTLGAVPMFTLYQMASNGDGNLSGLSNQAFMTGYWNNVRLLFQQIKTYGKPVLVNFEPDFWGYTQRLSTNADPATVFALVNSDADCSTLGNHVAGLAQCLVQIARKYAPNAYVGFPPALFGDLYSTALGYMQKLGADKADFIVMQTLDRDAGCFEAIPQPSYCQRAGTNWYWDEANIKSPNFTEHFALAKSYNTGLQLPVLWWQTPLGVPSAVAGGSAGKWRDNRARYFLTHASEMVAAGGLGVVFSTGEVNQTSINTDGGQFKTLTTNYLANPAALP</sequence>
<organism evidence="1 2">
    <name type="scientific">Undibacterium curvum</name>
    <dbReference type="NCBI Taxonomy" id="2762294"/>
    <lineage>
        <taxon>Bacteria</taxon>
        <taxon>Pseudomonadati</taxon>
        <taxon>Pseudomonadota</taxon>
        <taxon>Betaproteobacteria</taxon>
        <taxon>Burkholderiales</taxon>
        <taxon>Oxalobacteraceae</taxon>
        <taxon>Undibacterium</taxon>
    </lineage>
</organism>
<evidence type="ECO:0000313" key="2">
    <source>
        <dbReference type="Proteomes" id="UP000654304"/>
    </source>
</evidence>
<dbReference type="Proteomes" id="UP000654304">
    <property type="component" value="Unassembled WGS sequence"/>
</dbReference>
<accession>A0ABR7A4V0</accession>
<keyword evidence="2" id="KW-1185">Reference proteome</keyword>
<gene>
    <name evidence="1" type="ORF">H8K43_09580</name>
</gene>